<dbReference type="Gene3D" id="3.40.50.10490">
    <property type="entry name" value="Glucose-6-phosphate isomerase like protein, domain 1"/>
    <property type="match status" value="1"/>
</dbReference>
<evidence type="ECO:0000256" key="1">
    <source>
        <dbReference type="ARBA" id="ARBA00023015"/>
    </source>
</evidence>
<dbReference type="PROSITE" id="PS51071">
    <property type="entry name" value="HTH_RPIR"/>
    <property type="match status" value="1"/>
</dbReference>
<feature type="domain" description="SIS" evidence="5">
    <location>
        <begin position="123"/>
        <end position="263"/>
    </location>
</feature>
<dbReference type="CDD" id="cd05013">
    <property type="entry name" value="SIS_RpiR"/>
    <property type="match status" value="1"/>
</dbReference>
<dbReference type="InterPro" id="IPR001347">
    <property type="entry name" value="SIS_dom"/>
</dbReference>
<keyword evidence="3" id="KW-0804">Transcription</keyword>
<dbReference type="PANTHER" id="PTHR30514:SF10">
    <property type="entry name" value="MURR_RPIR FAMILY TRANSCRIPTIONAL REGULATOR"/>
    <property type="match status" value="1"/>
</dbReference>
<dbReference type="InterPro" id="IPR036388">
    <property type="entry name" value="WH-like_DNA-bd_sf"/>
</dbReference>
<sequence>MLLEQLKEQLNFTKHEKDVALYILEHREQIPGMSAGDLASASLTSKATVVRLSQKLGLAGYQELKLRLVAEINQDNRISQMLANDPITDKSSYADIVSTLPVLYDKAVTRTRLSLDTNSMNRINNVLQKAECIDIYGTGISYILAQAATFKFATLGVESSAYESINSHYLAARSHKKTVSFLISFTGANRTVNSMARYLREATNNHVVGIMGPHSSDIRQWCHEIVEISNRDSLLSLDVISSFTAANYVLDIFFALLLSRRYKEHAKSSIEMLKHMPLLLNQPYWHFEEGTEKE</sequence>
<dbReference type="EMBL" id="JBBMFM010000059">
    <property type="protein sequence ID" value="MEQ2426370.1"/>
    <property type="molecule type" value="Genomic_DNA"/>
</dbReference>
<dbReference type="Gene3D" id="1.10.10.10">
    <property type="entry name" value="Winged helix-like DNA-binding domain superfamily/Winged helix DNA-binding domain"/>
    <property type="match status" value="1"/>
</dbReference>
<evidence type="ECO:0000259" key="4">
    <source>
        <dbReference type="PROSITE" id="PS51071"/>
    </source>
</evidence>
<evidence type="ECO:0000313" key="7">
    <source>
        <dbReference type="Proteomes" id="UP001454086"/>
    </source>
</evidence>
<proteinExistence type="predicted"/>
<organism evidence="6 7">
    <name type="scientific">Enterocloster hominis</name>
    <name type="common">ex Hitch et al. 2024</name>
    <dbReference type="NCBI Taxonomy" id="1917870"/>
    <lineage>
        <taxon>Bacteria</taxon>
        <taxon>Bacillati</taxon>
        <taxon>Bacillota</taxon>
        <taxon>Clostridia</taxon>
        <taxon>Lachnospirales</taxon>
        <taxon>Lachnospiraceae</taxon>
        <taxon>Enterocloster</taxon>
    </lineage>
</organism>
<comment type="caution">
    <text evidence="6">The sequence shown here is derived from an EMBL/GenBank/DDBJ whole genome shotgun (WGS) entry which is preliminary data.</text>
</comment>
<protein>
    <submittedName>
        <fullName evidence="6">MurR/RpiR family transcriptional regulator</fullName>
    </submittedName>
</protein>
<gene>
    <name evidence="6" type="ORF">WMQ36_15455</name>
</gene>
<dbReference type="PANTHER" id="PTHR30514">
    <property type="entry name" value="GLUCOKINASE"/>
    <property type="match status" value="1"/>
</dbReference>
<dbReference type="Pfam" id="PF01418">
    <property type="entry name" value="HTH_6"/>
    <property type="match status" value="1"/>
</dbReference>
<dbReference type="SUPFAM" id="SSF53697">
    <property type="entry name" value="SIS domain"/>
    <property type="match status" value="1"/>
</dbReference>
<evidence type="ECO:0000259" key="5">
    <source>
        <dbReference type="PROSITE" id="PS51464"/>
    </source>
</evidence>
<dbReference type="Pfam" id="PF01380">
    <property type="entry name" value="SIS"/>
    <property type="match status" value="1"/>
</dbReference>
<dbReference type="InterPro" id="IPR035472">
    <property type="entry name" value="RpiR-like_SIS"/>
</dbReference>
<keyword evidence="7" id="KW-1185">Reference proteome</keyword>
<keyword evidence="2" id="KW-0238">DNA-binding</keyword>
<dbReference type="InterPro" id="IPR000281">
    <property type="entry name" value="HTH_RpiR"/>
</dbReference>
<dbReference type="InterPro" id="IPR047640">
    <property type="entry name" value="RpiR-like"/>
</dbReference>
<dbReference type="RefSeq" id="WP_008722216.1">
    <property type="nucleotide sequence ID" value="NZ_JAJFEB010000020.1"/>
</dbReference>
<evidence type="ECO:0000256" key="3">
    <source>
        <dbReference type="ARBA" id="ARBA00023163"/>
    </source>
</evidence>
<evidence type="ECO:0000256" key="2">
    <source>
        <dbReference type="ARBA" id="ARBA00023125"/>
    </source>
</evidence>
<name>A0ABV1D7J0_9FIRM</name>
<dbReference type="InterPro" id="IPR046348">
    <property type="entry name" value="SIS_dom_sf"/>
</dbReference>
<feature type="domain" description="HTH rpiR-type" evidence="4">
    <location>
        <begin position="1"/>
        <end position="75"/>
    </location>
</feature>
<dbReference type="Proteomes" id="UP001454086">
    <property type="component" value="Unassembled WGS sequence"/>
</dbReference>
<dbReference type="PROSITE" id="PS51464">
    <property type="entry name" value="SIS"/>
    <property type="match status" value="1"/>
</dbReference>
<accession>A0ABV1D7J0</accession>
<evidence type="ECO:0000313" key="6">
    <source>
        <dbReference type="EMBL" id="MEQ2426370.1"/>
    </source>
</evidence>
<reference evidence="6 7" key="1">
    <citation type="submission" date="2024-03" db="EMBL/GenBank/DDBJ databases">
        <title>Human intestinal bacterial collection.</title>
        <authorList>
            <person name="Pauvert C."/>
            <person name="Hitch T.C.A."/>
            <person name="Clavel T."/>
        </authorList>
    </citation>
    <scope>NUCLEOTIDE SEQUENCE [LARGE SCALE GENOMIC DNA]</scope>
    <source>
        <strain evidence="6 7">CLA-SR-H021</strain>
    </source>
</reference>
<dbReference type="InterPro" id="IPR009057">
    <property type="entry name" value="Homeodomain-like_sf"/>
</dbReference>
<keyword evidence="1" id="KW-0805">Transcription regulation</keyword>
<dbReference type="SUPFAM" id="SSF46689">
    <property type="entry name" value="Homeodomain-like"/>
    <property type="match status" value="1"/>
</dbReference>